<evidence type="ECO:0000313" key="4">
    <source>
        <dbReference type="EMBL" id="MCC3298408.1"/>
    </source>
</evidence>
<proteinExistence type="predicted"/>
<evidence type="ECO:0000256" key="2">
    <source>
        <dbReference type="SAM" id="Phobius"/>
    </source>
</evidence>
<evidence type="ECO:0000313" key="5">
    <source>
        <dbReference type="Proteomes" id="UP001139158"/>
    </source>
</evidence>
<feature type="domain" description="Heparan-alpha-glucosaminide N-acetyltransferase catalytic" evidence="3">
    <location>
        <begin position="32"/>
        <end position="227"/>
    </location>
</feature>
<feature type="transmembrane region" description="Helical" evidence="2">
    <location>
        <begin position="107"/>
        <end position="124"/>
    </location>
</feature>
<accession>A0A9X1SCP9</accession>
<gene>
    <name evidence="4" type="ORF">LJ757_11410</name>
</gene>
<dbReference type="InterPro" id="IPR052529">
    <property type="entry name" value="Bact_Transport_Assoc"/>
</dbReference>
<sequence>MTADQGPRNRSNHKHAAGRPPVTGGQTARKDRLSGVDAARGVALLAMIAIHILPAWNDEFAPTLVWSAFAGRGVALFALLAGLSLALSSGGARRLDGDRLSAARAGIAVRAAIILGIGLLLGYLDITAQVILAYYGVMFLLALPLLRLSARSLTVLAAAVAMVFPFIMQGLRDYLPEPPPGQPTLTGLFTDFGAQVPQLLLTGTYPALPWMAYICAGLAIGRLDLRSRKVQSGLLASGCGLALLTTLVSAFLLGPAGGRSALEELNGGGSTGAEAVYDILVWGPDPTLPTDSWWWLAGLAPYSSTPVVILNTIGLSAALLALLLLVGPRIERFLAPLAAMGTMTLTLYSAHLLLLATGLLTGLPWLALLLHIGLAAAFALLWRPRMGQGPLERLVSAAVSRVRAAVLSRKQHRSGDTLPSPQEEPVPPGPRNRGSRHRAGLQDTDPPGQHR</sequence>
<dbReference type="PANTHER" id="PTHR30590">
    <property type="entry name" value="INNER MEMBRANE PROTEIN"/>
    <property type="match status" value="1"/>
</dbReference>
<feature type="transmembrane region" description="Helical" evidence="2">
    <location>
        <begin position="232"/>
        <end position="253"/>
    </location>
</feature>
<name>A0A9X1SCP9_9MICC</name>
<reference evidence="4" key="1">
    <citation type="submission" date="2021-10" db="EMBL/GenBank/DDBJ databases">
        <title>Novel species in genus Arthrobacter.</title>
        <authorList>
            <person name="Liu Y."/>
        </authorList>
    </citation>
    <scope>NUCLEOTIDE SEQUENCE</scope>
    <source>
        <strain evidence="4">Zg-Y453</strain>
    </source>
</reference>
<dbReference type="AlphaFoldDB" id="A0A9X1SCP9"/>
<evidence type="ECO:0000259" key="3">
    <source>
        <dbReference type="Pfam" id="PF07786"/>
    </source>
</evidence>
<dbReference type="Pfam" id="PF07786">
    <property type="entry name" value="HGSNAT_cat"/>
    <property type="match status" value="1"/>
</dbReference>
<feature type="transmembrane region" description="Helical" evidence="2">
    <location>
        <begin position="333"/>
        <end position="356"/>
    </location>
</feature>
<keyword evidence="2" id="KW-0812">Transmembrane</keyword>
<evidence type="ECO:0000256" key="1">
    <source>
        <dbReference type="SAM" id="MobiDB-lite"/>
    </source>
</evidence>
<feature type="transmembrane region" description="Helical" evidence="2">
    <location>
        <begin position="207"/>
        <end position="225"/>
    </location>
</feature>
<feature type="transmembrane region" description="Helical" evidence="2">
    <location>
        <begin position="307"/>
        <end position="326"/>
    </location>
</feature>
<dbReference type="Proteomes" id="UP001139158">
    <property type="component" value="Unassembled WGS sequence"/>
</dbReference>
<keyword evidence="2" id="KW-1133">Transmembrane helix</keyword>
<comment type="caution">
    <text evidence="4">The sequence shown here is derived from an EMBL/GenBank/DDBJ whole genome shotgun (WGS) entry which is preliminary data.</text>
</comment>
<feature type="transmembrane region" description="Helical" evidence="2">
    <location>
        <begin position="153"/>
        <end position="171"/>
    </location>
</feature>
<feature type="transmembrane region" description="Helical" evidence="2">
    <location>
        <begin position="38"/>
        <end position="57"/>
    </location>
</feature>
<organism evidence="4 5">
    <name type="scientific">Arthrobacter caoxuetaonis</name>
    <dbReference type="NCBI Taxonomy" id="2886935"/>
    <lineage>
        <taxon>Bacteria</taxon>
        <taxon>Bacillati</taxon>
        <taxon>Actinomycetota</taxon>
        <taxon>Actinomycetes</taxon>
        <taxon>Micrococcales</taxon>
        <taxon>Micrococcaceae</taxon>
        <taxon>Arthrobacter</taxon>
    </lineage>
</organism>
<feature type="transmembrane region" description="Helical" evidence="2">
    <location>
        <begin position="63"/>
        <end position="87"/>
    </location>
</feature>
<feature type="transmembrane region" description="Helical" evidence="2">
    <location>
        <begin position="362"/>
        <end position="382"/>
    </location>
</feature>
<dbReference type="PANTHER" id="PTHR30590:SF3">
    <property type="entry name" value="HYPOTHETICAL MEMBRANE SPANNING PROTEIN"/>
    <property type="match status" value="1"/>
</dbReference>
<keyword evidence="5" id="KW-1185">Reference proteome</keyword>
<dbReference type="InterPro" id="IPR012429">
    <property type="entry name" value="HGSNAT_cat"/>
</dbReference>
<protein>
    <submittedName>
        <fullName evidence="4">Heparan-alpha-glucosaminide N-acetyltransferase domain-containing protein</fullName>
    </submittedName>
</protein>
<feature type="region of interest" description="Disordered" evidence="1">
    <location>
        <begin position="1"/>
        <end position="32"/>
    </location>
</feature>
<keyword evidence="2" id="KW-0472">Membrane</keyword>
<dbReference type="EMBL" id="JAJFZV010000011">
    <property type="protein sequence ID" value="MCC3298408.1"/>
    <property type="molecule type" value="Genomic_DNA"/>
</dbReference>
<feature type="region of interest" description="Disordered" evidence="1">
    <location>
        <begin position="408"/>
        <end position="451"/>
    </location>
</feature>
<feature type="transmembrane region" description="Helical" evidence="2">
    <location>
        <begin position="130"/>
        <end position="146"/>
    </location>
</feature>